<dbReference type="AlphaFoldDB" id="A0A139AFM9"/>
<evidence type="ECO:0000313" key="2">
    <source>
        <dbReference type="EMBL" id="KXS15374.1"/>
    </source>
</evidence>
<dbReference type="Proteomes" id="UP000070544">
    <property type="component" value="Unassembled WGS sequence"/>
</dbReference>
<organism evidence="2 3">
    <name type="scientific">Gonapodya prolifera (strain JEL478)</name>
    <name type="common">Monoblepharis prolifera</name>
    <dbReference type="NCBI Taxonomy" id="1344416"/>
    <lineage>
        <taxon>Eukaryota</taxon>
        <taxon>Fungi</taxon>
        <taxon>Fungi incertae sedis</taxon>
        <taxon>Chytridiomycota</taxon>
        <taxon>Chytridiomycota incertae sedis</taxon>
        <taxon>Monoblepharidomycetes</taxon>
        <taxon>Monoblepharidales</taxon>
        <taxon>Gonapodyaceae</taxon>
        <taxon>Gonapodya</taxon>
    </lineage>
</organism>
<dbReference type="EMBL" id="KQ965762">
    <property type="protein sequence ID" value="KXS15374.1"/>
    <property type="molecule type" value="Genomic_DNA"/>
</dbReference>
<keyword evidence="3" id="KW-1185">Reference proteome</keyword>
<evidence type="ECO:0000256" key="1">
    <source>
        <dbReference type="SAM" id="Coils"/>
    </source>
</evidence>
<proteinExistence type="predicted"/>
<name>A0A139AFM9_GONPJ</name>
<feature type="coiled-coil region" evidence="1">
    <location>
        <begin position="64"/>
        <end position="105"/>
    </location>
</feature>
<gene>
    <name evidence="2" type="ORF">M427DRAFT_324157</name>
</gene>
<reference evidence="2 3" key="1">
    <citation type="journal article" date="2015" name="Genome Biol. Evol.">
        <title>Phylogenomic analyses indicate that early fungi evolved digesting cell walls of algal ancestors of land plants.</title>
        <authorList>
            <person name="Chang Y."/>
            <person name="Wang S."/>
            <person name="Sekimoto S."/>
            <person name="Aerts A.L."/>
            <person name="Choi C."/>
            <person name="Clum A."/>
            <person name="LaButti K.M."/>
            <person name="Lindquist E.A."/>
            <person name="Yee Ngan C."/>
            <person name="Ohm R.A."/>
            <person name="Salamov A.A."/>
            <person name="Grigoriev I.V."/>
            <person name="Spatafora J.W."/>
            <person name="Berbee M.L."/>
        </authorList>
    </citation>
    <scope>NUCLEOTIDE SEQUENCE [LARGE SCALE GENOMIC DNA]</scope>
    <source>
        <strain evidence="2 3">JEL478</strain>
    </source>
</reference>
<sequence length="119" mass="12845">MLSTPCRYWNSPHVLQCGGGEGTDCRDVGGTAFASKLAFDFTGGVFTRICVEAETNAAALQICNSALEQEVSTLRSRTSTLERDLESLKHDIAALMQAAATLRQENVFAATTDGVKSRW</sequence>
<accession>A0A139AFM9</accession>
<dbReference type="Gene3D" id="1.20.5.170">
    <property type="match status" value="1"/>
</dbReference>
<keyword evidence="1" id="KW-0175">Coiled coil</keyword>
<protein>
    <submittedName>
        <fullName evidence="2">Uncharacterized protein</fullName>
    </submittedName>
</protein>
<evidence type="ECO:0000313" key="3">
    <source>
        <dbReference type="Proteomes" id="UP000070544"/>
    </source>
</evidence>